<evidence type="ECO:0008006" key="4">
    <source>
        <dbReference type="Google" id="ProtNLM"/>
    </source>
</evidence>
<keyword evidence="3" id="KW-1185">Reference proteome</keyword>
<keyword evidence="1" id="KW-0732">Signal</keyword>
<dbReference type="InterPro" id="IPR019619">
    <property type="entry name" value="DUF2490"/>
</dbReference>
<reference evidence="2 3" key="1">
    <citation type="submission" date="2019-04" db="EMBL/GenBank/DDBJ databases">
        <authorList>
            <person name="Van Vliet M D."/>
        </authorList>
    </citation>
    <scope>NUCLEOTIDE SEQUENCE [LARGE SCALE GENOMIC DNA]</scope>
    <source>
        <strain evidence="2 3">F21</strain>
    </source>
</reference>
<protein>
    <recommendedName>
        <fullName evidence="4">DUF2490 domain-containing protein</fullName>
    </recommendedName>
</protein>
<evidence type="ECO:0000313" key="2">
    <source>
        <dbReference type="EMBL" id="VGO21090.1"/>
    </source>
</evidence>
<proteinExistence type="predicted"/>
<evidence type="ECO:0000256" key="1">
    <source>
        <dbReference type="SAM" id="SignalP"/>
    </source>
</evidence>
<organism evidence="2 3">
    <name type="scientific">Pontiella sulfatireligans</name>
    <dbReference type="NCBI Taxonomy" id="2750658"/>
    <lineage>
        <taxon>Bacteria</taxon>
        <taxon>Pseudomonadati</taxon>
        <taxon>Kiritimatiellota</taxon>
        <taxon>Kiritimatiellia</taxon>
        <taxon>Kiritimatiellales</taxon>
        <taxon>Pontiellaceae</taxon>
        <taxon>Pontiella</taxon>
    </lineage>
</organism>
<evidence type="ECO:0000313" key="3">
    <source>
        <dbReference type="Proteomes" id="UP000346198"/>
    </source>
</evidence>
<dbReference type="Proteomes" id="UP000346198">
    <property type="component" value="Unassembled WGS sequence"/>
</dbReference>
<feature type="signal peptide" evidence="1">
    <location>
        <begin position="1"/>
        <end position="22"/>
    </location>
</feature>
<sequence length="220" mass="25551">MKHLIMRSIAIAALFANTASHAWDNSDNKVWLEGAVKWTLSDTLSLKLSEKIRYKQDGFEFYYRHTDTSITWKFIPNWTLTPAFRYASAKSDGDTSSTPIWHLNLHNKATVKGLDFNSRMRLMYSDLNHAHDRTDLRPKLSVLPSKGWKSWKLKPFIEDEIMINLNDGRLYRNRLSLGIKFSPLKRLSLSSFIMQEMTEKSSRDDWSESYNLGASARINL</sequence>
<dbReference type="Pfam" id="PF10677">
    <property type="entry name" value="DUF2490"/>
    <property type="match status" value="1"/>
</dbReference>
<dbReference type="RefSeq" id="WP_168433349.1">
    <property type="nucleotide sequence ID" value="NZ_CAAHFH010000002.1"/>
</dbReference>
<feature type="chain" id="PRO_5025387267" description="DUF2490 domain-containing protein" evidence="1">
    <location>
        <begin position="23"/>
        <end position="220"/>
    </location>
</feature>
<dbReference type="AlphaFoldDB" id="A0A6C2ULG8"/>
<accession>A0A6C2ULG8</accession>
<name>A0A6C2ULG8_9BACT</name>
<gene>
    <name evidence="2" type="ORF">SCARR_03159</name>
</gene>
<dbReference type="EMBL" id="CAAHFH010000002">
    <property type="protein sequence ID" value="VGO21090.1"/>
    <property type="molecule type" value="Genomic_DNA"/>
</dbReference>